<dbReference type="SMART" id="SM00382">
    <property type="entry name" value="AAA"/>
    <property type="match status" value="1"/>
</dbReference>
<dbReference type="SUPFAM" id="SSF52540">
    <property type="entry name" value="P-loop containing nucleoside triphosphate hydrolases"/>
    <property type="match status" value="1"/>
</dbReference>
<dbReference type="Pfam" id="PF16193">
    <property type="entry name" value="AAA_assoc_2"/>
    <property type="match status" value="1"/>
</dbReference>
<dbReference type="GO" id="GO:0003677">
    <property type="term" value="F:DNA binding"/>
    <property type="evidence" value="ECO:0007669"/>
    <property type="project" value="InterPro"/>
</dbReference>
<dbReference type="SUPFAM" id="SSF48019">
    <property type="entry name" value="post-AAA+ oligomerization domain-like"/>
    <property type="match status" value="1"/>
</dbReference>
<dbReference type="GO" id="GO:0016887">
    <property type="term" value="F:ATP hydrolysis activity"/>
    <property type="evidence" value="ECO:0007669"/>
    <property type="project" value="InterPro"/>
</dbReference>
<dbReference type="CDD" id="cd18139">
    <property type="entry name" value="HLD_clamp_RarA"/>
    <property type="match status" value="1"/>
</dbReference>
<dbReference type="InterPro" id="IPR003959">
    <property type="entry name" value="ATPase_AAA_core"/>
</dbReference>
<dbReference type="InterPro" id="IPR027417">
    <property type="entry name" value="P-loop_NTPase"/>
</dbReference>
<dbReference type="PANTHER" id="PTHR13779">
    <property type="entry name" value="WERNER HELICASE-INTERACTING PROTEIN 1 FAMILY MEMBER"/>
    <property type="match status" value="1"/>
</dbReference>
<dbReference type="GO" id="GO:0000731">
    <property type="term" value="P:DNA synthesis involved in DNA repair"/>
    <property type="evidence" value="ECO:0007669"/>
    <property type="project" value="TreeGrafter"/>
</dbReference>
<dbReference type="AlphaFoldDB" id="A0A6J4J465"/>
<dbReference type="CDD" id="cd00009">
    <property type="entry name" value="AAA"/>
    <property type="match status" value="1"/>
</dbReference>
<dbReference type="Gene3D" id="1.10.8.60">
    <property type="match status" value="1"/>
</dbReference>
<keyword evidence="2" id="KW-0547">Nucleotide-binding</keyword>
<gene>
    <name evidence="5" type="ORF">AVDCRST_MAG77-3725</name>
</gene>
<proteinExistence type="inferred from homology"/>
<sequence length="435" mass="47146">MAEQLSLLPDPTPDAPLAVKMRPRALDEFAGQQHILGPGKPLRRAIEEDRLGSIILWGPPGSGKTTLALLIARTTRAHFASLSAVTDGVADLRKVIEEAKKRRRAGQRTVLLVDEVHRWSKSQQDALLPYVEDGTIILVGATTENPYFDVIAALRSRLRIFKLEPLSGDDLAALVQRALDDPERGLGDHGLSLTPEALQHIVAISGGDARVALNALEAAAAGAEDIITPELVEAATQRRAVRYDKLGDDHYQTASAFIKSLRGSDPDAAVFYLAKMLAAGEDPRFIARRLVILASEDVGNADHQALVVASAAYTTVERIGMPEAGLTLSQATIYLAVAPKSNRSADALWRAQAAIEAGANTEVPLHLRNASFGGARGLGYGQGYRYAHDYDGAYAVQRHLPDGVEGPFYEPSDRGYEQRIAERMDRWRKAREAGD</sequence>
<dbReference type="GO" id="GO:0005524">
    <property type="term" value="F:ATP binding"/>
    <property type="evidence" value="ECO:0007669"/>
    <property type="project" value="UniProtKB-KW"/>
</dbReference>
<dbReference type="GO" id="GO:0006261">
    <property type="term" value="P:DNA-templated DNA replication"/>
    <property type="evidence" value="ECO:0007669"/>
    <property type="project" value="TreeGrafter"/>
</dbReference>
<dbReference type="EMBL" id="CADCTC010000170">
    <property type="protein sequence ID" value="CAA9267341.1"/>
    <property type="molecule type" value="Genomic_DNA"/>
</dbReference>
<name>A0A6J4J465_9CHLR</name>
<reference evidence="5" key="1">
    <citation type="submission" date="2020-02" db="EMBL/GenBank/DDBJ databases">
        <authorList>
            <person name="Meier V. D."/>
        </authorList>
    </citation>
    <scope>NUCLEOTIDE SEQUENCE</scope>
    <source>
        <strain evidence="5">AVDCRST_MAG77</strain>
    </source>
</reference>
<dbReference type="InterPro" id="IPR021886">
    <property type="entry name" value="MgsA_C"/>
</dbReference>
<dbReference type="Gene3D" id="3.40.50.300">
    <property type="entry name" value="P-loop containing nucleotide triphosphate hydrolases"/>
    <property type="match status" value="1"/>
</dbReference>
<keyword evidence="3" id="KW-0067">ATP-binding</keyword>
<evidence type="ECO:0000256" key="3">
    <source>
        <dbReference type="ARBA" id="ARBA00022840"/>
    </source>
</evidence>
<evidence type="ECO:0000313" key="5">
    <source>
        <dbReference type="EMBL" id="CAA9267341.1"/>
    </source>
</evidence>
<dbReference type="Pfam" id="PF00004">
    <property type="entry name" value="AAA"/>
    <property type="match status" value="1"/>
</dbReference>
<dbReference type="PANTHER" id="PTHR13779:SF7">
    <property type="entry name" value="ATPASE WRNIP1"/>
    <property type="match status" value="1"/>
</dbReference>
<evidence type="ECO:0000256" key="1">
    <source>
        <dbReference type="ARBA" id="ARBA00008959"/>
    </source>
</evidence>
<evidence type="ECO:0000259" key="4">
    <source>
        <dbReference type="SMART" id="SM00382"/>
    </source>
</evidence>
<organism evidence="5">
    <name type="scientific">uncultured Chloroflexota bacterium</name>
    <dbReference type="NCBI Taxonomy" id="166587"/>
    <lineage>
        <taxon>Bacteria</taxon>
        <taxon>Bacillati</taxon>
        <taxon>Chloroflexota</taxon>
        <taxon>environmental samples</taxon>
    </lineage>
</organism>
<dbReference type="Gene3D" id="1.20.272.10">
    <property type="match status" value="1"/>
</dbReference>
<dbReference type="GO" id="GO:0008047">
    <property type="term" value="F:enzyme activator activity"/>
    <property type="evidence" value="ECO:0007669"/>
    <property type="project" value="TreeGrafter"/>
</dbReference>
<dbReference type="FunFam" id="3.40.50.300:FF:000345">
    <property type="entry name" value="AAA family ATPase"/>
    <property type="match status" value="1"/>
</dbReference>
<dbReference type="InterPro" id="IPR008921">
    <property type="entry name" value="DNA_pol3_clamp-load_cplx_C"/>
</dbReference>
<accession>A0A6J4J465</accession>
<dbReference type="GO" id="GO:0017116">
    <property type="term" value="F:single-stranded DNA helicase activity"/>
    <property type="evidence" value="ECO:0007669"/>
    <property type="project" value="TreeGrafter"/>
</dbReference>
<dbReference type="Pfam" id="PF12002">
    <property type="entry name" value="MgsA_C"/>
    <property type="match status" value="1"/>
</dbReference>
<protein>
    <submittedName>
        <fullName evidence="5">Replication-associated recombination protein RarA</fullName>
    </submittedName>
</protein>
<dbReference type="InterPro" id="IPR032423">
    <property type="entry name" value="AAA_assoc_2"/>
</dbReference>
<dbReference type="InterPro" id="IPR003593">
    <property type="entry name" value="AAA+_ATPase"/>
</dbReference>
<evidence type="ECO:0000256" key="2">
    <source>
        <dbReference type="ARBA" id="ARBA00022741"/>
    </source>
</evidence>
<dbReference type="InterPro" id="IPR051314">
    <property type="entry name" value="AAA_ATPase_RarA/MGS1/WRNIP1"/>
</dbReference>
<dbReference type="FunFam" id="1.20.272.10:FF:000001">
    <property type="entry name" value="Putative AAA family ATPase"/>
    <property type="match status" value="1"/>
</dbReference>
<feature type="domain" description="AAA+ ATPase" evidence="4">
    <location>
        <begin position="50"/>
        <end position="166"/>
    </location>
</feature>
<dbReference type="Gene3D" id="1.10.3710.10">
    <property type="entry name" value="DNA polymerase III clamp loader subunits, C-terminal domain"/>
    <property type="match status" value="1"/>
</dbReference>
<comment type="similarity">
    <text evidence="1">Belongs to the AAA ATPase family. RarA/MGS1/WRNIP1 subfamily.</text>
</comment>